<protein>
    <recommendedName>
        <fullName evidence="9">Prepilin-type N-terminal cleavage/methylation domain-containing protein</fullName>
    </recommendedName>
</protein>
<dbReference type="Pfam" id="PF07963">
    <property type="entry name" value="N_methyl"/>
    <property type="match status" value="1"/>
</dbReference>
<evidence type="ECO:0000256" key="6">
    <source>
        <dbReference type="SAM" id="Phobius"/>
    </source>
</evidence>
<keyword evidence="8" id="KW-1185">Reference proteome</keyword>
<feature type="transmembrane region" description="Helical" evidence="6">
    <location>
        <begin position="20"/>
        <end position="41"/>
    </location>
</feature>
<proteinExistence type="predicted"/>
<dbReference type="PANTHER" id="PTHR30093">
    <property type="entry name" value="GENERAL SECRETION PATHWAY PROTEIN G"/>
    <property type="match status" value="1"/>
</dbReference>
<evidence type="ECO:0000256" key="3">
    <source>
        <dbReference type="ARBA" id="ARBA00022692"/>
    </source>
</evidence>
<accession>A0ABP6UV44</accession>
<evidence type="ECO:0008006" key="9">
    <source>
        <dbReference type="Google" id="ProtNLM"/>
    </source>
</evidence>
<keyword evidence="5 6" id="KW-0472">Membrane</keyword>
<comment type="caution">
    <text evidence="7">The sequence shown here is derived from an EMBL/GenBank/DDBJ whole genome shotgun (WGS) entry which is preliminary data.</text>
</comment>
<dbReference type="Proteomes" id="UP001500301">
    <property type="component" value="Unassembled WGS sequence"/>
</dbReference>
<dbReference type="NCBIfam" id="TIGR02532">
    <property type="entry name" value="IV_pilin_GFxxxE"/>
    <property type="match status" value="1"/>
</dbReference>
<evidence type="ECO:0000256" key="1">
    <source>
        <dbReference type="ARBA" id="ARBA00004167"/>
    </source>
</evidence>
<organism evidence="7 8">
    <name type="scientific">Nocardioides daeguensis</name>
    <dbReference type="NCBI Taxonomy" id="908359"/>
    <lineage>
        <taxon>Bacteria</taxon>
        <taxon>Bacillati</taxon>
        <taxon>Actinomycetota</taxon>
        <taxon>Actinomycetes</taxon>
        <taxon>Propionibacteriales</taxon>
        <taxon>Nocardioidaceae</taxon>
        <taxon>Nocardioides</taxon>
    </lineage>
</organism>
<evidence type="ECO:0000256" key="4">
    <source>
        <dbReference type="ARBA" id="ARBA00022989"/>
    </source>
</evidence>
<evidence type="ECO:0000313" key="7">
    <source>
        <dbReference type="EMBL" id="GAA3523217.1"/>
    </source>
</evidence>
<gene>
    <name evidence="7" type="ORF">GCM10022263_09400</name>
</gene>
<dbReference type="EMBL" id="BAABBB010000004">
    <property type="protein sequence ID" value="GAA3523217.1"/>
    <property type="molecule type" value="Genomic_DNA"/>
</dbReference>
<evidence type="ECO:0000256" key="2">
    <source>
        <dbReference type="ARBA" id="ARBA00022481"/>
    </source>
</evidence>
<evidence type="ECO:0000256" key="5">
    <source>
        <dbReference type="ARBA" id="ARBA00023136"/>
    </source>
</evidence>
<dbReference type="PANTHER" id="PTHR30093:SF44">
    <property type="entry name" value="TYPE II SECRETION SYSTEM CORE PROTEIN G"/>
    <property type="match status" value="1"/>
</dbReference>
<keyword evidence="3 6" id="KW-0812">Transmembrane</keyword>
<evidence type="ECO:0000313" key="8">
    <source>
        <dbReference type="Proteomes" id="UP001500301"/>
    </source>
</evidence>
<keyword evidence="4 6" id="KW-1133">Transmembrane helix</keyword>
<keyword evidence="2" id="KW-0488">Methylation</keyword>
<comment type="subcellular location">
    <subcellularLocation>
        <location evidence="1">Membrane</location>
        <topology evidence="1">Single-pass membrane protein</topology>
    </subcellularLocation>
</comment>
<dbReference type="RefSeq" id="WP_218232749.1">
    <property type="nucleotide sequence ID" value="NZ_BAABBB010000004.1"/>
</dbReference>
<dbReference type="PROSITE" id="PS00409">
    <property type="entry name" value="PROKAR_NTER_METHYL"/>
    <property type="match status" value="1"/>
</dbReference>
<reference evidence="8" key="1">
    <citation type="journal article" date="2019" name="Int. J. Syst. Evol. Microbiol.">
        <title>The Global Catalogue of Microorganisms (GCM) 10K type strain sequencing project: providing services to taxonomists for standard genome sequencing and annotation.</title>
        <authorList>
            <consortium name="The Broad Institute Genomics Platform"/>
            <consortium name="The Broad Institute Genome Sequencing Center for Infectious Disease"/>
            <person name="Wu L."/>
            <person name="Ma J."/>
        </authorList>
    </citation>
    <scope>NUCLEOTIDE SEQUENCE [LARGE SCALE GENOMIC DNA]</scope>
    <source>
        <strain evidence="8">JCM 17460</strain>
    </source>
</reference>
<dbReference type="InterPro" id="IPR012902">
    <property type="entry name" value="N_methyl_site"/>
</dbReference>
<sequence>MRRLTDRLSAVRRDDRGFTLIELLIVIIILGVLAAIVVFSVQGITDRGKTSACDTTKKTVETAYEAYIANSPTGAKPAAWSDLYPNYVHSATQPTGVTITWATGQVSGTC</sequence>
<name>A0ABP6UV44_9ACTN</name>